<sequence length="321" mass="33530">MPTRRLAVAGMISSAFVPRFARAQAWPSRPVILVHGFGAGGNADSISRVMANALSEELGQQVVVEAKPGAGGNLASEQVARSQPDGHTIILLTGGHAVSAALYRNLRFNPVDDFAFASLVATFPFIVAARAESPLKTIGDVIEAARKDPGKLTFSSVGFGSTQHLTGELFAGTAGIKLTHVPYRGGMQPLADLISGRIDLVVDTITVTGAAIRSGTIRGLGVTSPEPWPALAEVPPVAATLPGFQVPSWIGIAAPAGTPPAVVERLNAAIAKALQVEKVREQLGFLGVKPQATSPDGMRAFVAAEIQRWKGVVETARLERI</sequence>
<dbReference type="PIRSF" id="PIRSF017082">
    <property type="entry name" value="YflP"/>
    <property type="match status" value="1"/>
</dbReference>
<dbReference type="CDD" id="cd13578">
    <property type="entry name" value="PBP2_Bug27"/>
    <property type="match status" value="1"/>
</dbReference>
<evidence type="ECO:0000313" key="3">
    <source>
        <dbReference type="Proteomes" id="UP000237889"/>
    </source>
</evidence>
<comment type="similarity">
    <text evidence="1">Belongs to the UPF0065 (bug) family.</text>
</comment>
<dbReference type="PANTHER" id="PTHR42928">
    <property type="entry name" value="TRICARBOXYLATE-BINDING PROTEIN"/>
    <property type="match status" value="1"/>
</dbReference>
<evidence type="ECO:0000313" key="2">
    <source>
        <dbReference type="EMBL" id="AVO44161.1"/>
    </source>
</evidence>
<dbReference type="SUPFAM" id="SSF53850">
    <property type="entry name" value="Periplasmic binding protein-like II"/>
    <property type="match status" value="1"/>
</dbReference>
<name>A0A2S0N8A1_9HYPH</name>
<dbReference type="OrthoDB" id="8970543at2"/>
<gene>
    <name evidence="2" type="ORF">C6569_03265</name>
</gene>
<dbReference type="EMBL" id="CP027668">
    <property type="protein sequence ID" value="AVO44161.1"/>
    <property type="molecule type" value="Genomic_DNA"/>
</dbReference>
<dbReference type="InterPro" id="IPR042100">
    <property type="entry name" value="Bug_dom1"/>
</dbReference>
<organism evidence="2 3">
    <name type="scientific">Phreatobacter cathodiphilus</name>
    <dbReference type="NCBI Taxonomy" id="1868589"/>
    <lineage>
        <taxon>Bacteria</taxon>
        <taxon>Pseudomonadati</taxon>
        <taxon>Pseudomonadota</taxon>
        <taxon>Alphaproteobacteria</taxon>
        <taxon>Hyphomicrobiales</taxon>
        <taxon>Phreatobacteraceae</taxon>
        <taxon>Phreatobacter</taxon>
    </lineage>
</organism>
<dbReference type="Gene3D" id="3.40.190.10">
    <property type="entry name" value="Periplasmic binding protein-like II"/>
    <property type="match status" value="1"/>
</dbReference>
<dbReference type="PANTHER" id="PTHR42928:SF5">
    <property type="entry name" value="BLR1237 PROTEIN"/>
    <property type="match status" value="1"/>
</dbReference>
<dbReference type="Pfam" id="PF03401">
    <property type="entry name" value="TctC"/>
    <property type="match status" value="1"/>
</dbReference>
<evidence type="ECO:0000256" key="1">
    <source>
        <dbReference type="ARBA" id="ARBA00006987"/>
    </source>
</evidence>
<dbReference type="KEGG" id="phr:C6569_03265"/>
<dbReference type="Proteomes" id="UP000237889">
    <property type="component" value="Chromosome"/>
</dbReference>
<protein>
    <submittedName>
        <fullName evidence="2">Tripartite tricarboxylate transporter substrate binding protein</fullName>
    </submittedName>
</protein>
<dbReference type="Gene3D" id="3.40.190.150">
    <property type="entry name" value="Bordetella uptake gene, domain 1"/>
    <property type="match status" value="1"/>
</dbReference>
<dbReference type="InterPro" id="IPR005064">
    <property type="entry name" value="BUG"/>
</dbReference>
<reference evidence="2 3" key="1">
    <citation type="submission" date="2018-03" db="EMBL/GenBank/DDBJ databases">
        <title>Genome sequencing of Phreatobacter sp.</title>
        <authorList>
            <person name="Kim S.-J."/>
            <person name="Heo J."/>
            <person name="Kwon S.-W."/>
        </authorList>
    </citation>
    <scope>NUCLEOTIDE SEQUENCE [LARGE SCALE GENOMIC DNA]</scope>
    <source>
        <strain evidence="2 3">S-12</strain>
    </source>
</reference>
<accession>A0A2S0N8A1</accession>
<dbReference type="AlphaFoldDB" id="A0A2S0N8A1"/>
<keyword evidence="3" id="KW-1185">Reference proteome</keyword>
<dbReference type="RefSeq" id="WP_106747491.1">
    <property type="nucleotide sequence ID" value="NZ_CP027668.1"/>
</dbReference>
<proteinExistence type="inferred from homology"/>